<name>A0A2T7GC50_9RHOB</name>
<dbReference type="InterPro" id="IPR029058">
    <property type="entry name" value="AB_hydrolase_fold"/>
</dbReference>
<organism evidence="3 4">
    <name type="scientific">Pelagivirga sediminicola</name>
    <dbReference type="NCBI Taxonomy" id="2170575"/>
    <lineage>
        <taxon>Bacteria</taxon>
        <taxon>Pseudomonadati</taxon>
        <taxon>Pseudomonadota</taxon>
        <taxon>Alphaproteobacteria</taxon>
        <taxon>Rhodobacterales</taxon>
        <taxon>Paracoccaceae</taxon>
        <taxon>Pelagivirga</taxon>
    </lineage>
</organism>
<dbReference type="AlphaFoldDB" id="A0A2T7GC50"/>
<feature type="domain" description="Dienelactone hydrolase" evidence="2">
    <location>
        <begin position="45"/>
        <end position="197"/>
    </location>
</feature>
<dbReference type="OrthoDB" id="3647650at2"/>
<evidence type="ECO:0000313" key="3">
    <source>
        <dbReference type="EMBL" id="PVA11991.1"/>
    </source>
</evidence>
<reference evidence="3 4" key="1">
    <citation type="submission" date="2018-04" db="EMBL/GenBank/DDBJ databases">
        <title>Pelagivirga bohaiensis gen. nov., sp. nov., a bacterium isolated from the Bohai Sea.</title>
        <authorList>
            <person name="Ji X."/>
        </authorList>
    </citation>
    <scope>NUCLEOTIDE SEQUENCE [LARGE SCALE GENOMIC DNA]</scope>
    <source>
        <strain evidence="3 4">BH-SD19</strain>
    </source>
</reference>
<sequence length="256" mass="27615">MRAAIVALFLALLAPAARADNAELARTWQGARVWLPGTVQDTRVAALPDSPAPRAVVLYAHGCNGLSRITTVTARFLAGAGYLVVAPDSFARADKPVSCDASQARGGLHRAVLGWRQAEMRHALSQLRGIEALKDAPIILMGHSEGAITAATLMAPDIAMRIIEGWTCHSGWPEYWGLKAPEGQPVLALVGENDPWFRLPVLRGDCGAFMQGGAQVSQVYRAPDYLAGKHWLSTDKDVQALILDFIASHLPPREQR</sequence>
<keyword evidence="1" id="KW-0732">Signal</keyword>
<keyword evidence="4" id="KW-1185">Reference proteome</keyword>
<evidence type="ECO:0000259" key="2">
    <source>
        <dbReference type="Pfam" id="PF01738"/>
    </source>
</evidence>
<dbReference type="SUPFAM" id="SSF53474">
    <property type="entry name" value="alpha/beta-Hydrolases"/>
    <property type="match status" value="1"/>
</dbReference>
<proteinExistence type="predicted"/>
<feature type="signal peptide" evidence="1">
    <location>
        <begin position="1"/>
        <end position="19"/>
    </location>
</feature>
<evidence type="ECO:0000256" key="1">
    <source>
        <dbReference type="SAM" id="SignalP"/>
    </source>
</evidence>
<dbReference type="Gene3D" id="3.40.50.1820">
    <property type="entry name" value="alpha/beta hydrolase"/>
    <property type="match status" value="1"/>
</dbReference>
<dbReference type="Pfam" id="PF01738">
    <property type="entry name" value="DLH"/>
    <property type="match status" value="1"/>
</dbReference>
<accession>A0A2T7GC50</accession>
<dbReference type="Proteomes" id="UP000244446">
    <property type="component" value="Unassembled WGS sequence"/>
</dbReference>
<feature type="chain" id="PRO_5015408532" description="Dienelactone hydrolase domain-containing protein" evidence="1">
    <location>
        <begin position="20"/>
        <end position="256"/>
    </location>
</feature>
<dbReference type="RefSeq" id="WP_108690737.1">
    <property type="nucleotide sequence ID" value="NZ_QCYH01000001.1"/>
</dbReference>
<protein>
    <recommendedName>
        <fullName evidence="2">Dienelactone hydrolase domain-containing protein</fullName>
    </recommendedName>
</protein>
<dbReference type="InterPro" id="IPR002925">
    <property type="entry name" value="Dienelactn_hydro"/>
</dbReference>
<evidence type="ECO:0000313" key="4">
    <source>
        <dbReference type="Proteomes" id="UP000244446"/>
    </source>
</evidence>
<gene>
    <name evidence="3" type="ORF">DC366_03480</name>
</gene>
<comment type="caution">
    <text evidence="3">The sequence shown here is derived from an EMBL/GenBank/DDBJ whole genome shotgun (WGS) entry which is preliminary data.</text>
</comment>
<dbReference type="GO" id="GO:0016787">
    <property type="term" value="F:hydrolase activity"/>
    <property type="evidence" value="ECO:0007669"/>
    <property type="project" value="InterPro"/>
</dbReference>
<dbReference type="EMBL" id="QCYH01000001">
    <property type="protein sequence ID" value="PVA11991.1"/>
    <property type="molecule type" value="Genomic_DNA"/>
</dbReference>